<organism evidence="1 2">
    <name type="scientific">Rhizobium etli (strain CIAT 652)</name>
    <dbReference type="NCBI Taxonomy" id="491916"/>
    <lineage>
        <taxon>Bacteria</taxon>
        <taxon>Pseudomonadati</taxon>
        <taxon>Pseudomonadota</taxon>
        <taxon>Alphaproteobacteria</taxon>
        <taxon>Hyphomicrobiales</taxon>
        <taxon>Rhizobiaceae</taxon>
        <taxon>Rhizobium/Agrobacterium group</taxon>
        <taxon>Rhizobium</taxon>
    </lineage>
</organism>
<dbReference type="HOGENOM" id="CLU_2668474_0_0_5"/>
<evidence type="ECO:0000313" key="1">
    <source>
        <dbReference type="EMBL" id="ACE90756.1"/>
    </source>
</evidence>
<reference evidence="1 2" key="1">
    <citation type="submission" date="2008-04" db="EMBL/GenBank/DDBJ databases">
        <title>Genome diversity and DNA divergence of Rhizobium etli.</title>
        <authorList>
            <person name="Gonzalez V."/>
            <person name="Acosta J.L."/>
            <person name="Santamaria R.I."/>
            <person name="Bustos P."/>
            <person name="Hernandez-Gonzalez I.L."/>
            <person name="Fernandez J.L."/>
            <person name="Diaz R."/>
            <person name="Flores M."/>
            <person name="Mora J."/>
            <person name="Palacios R."/>
            <person name="Davila G."/>
        </authorList>
    </citation>
    <scope>NUCLEOTIDE SEQUENCE [LARGE SCALE GENOMIC DNA]</scope>
    <source>
        <strain evidence="1 2">CIAT 652</strain>
    </source>
</reference>
<accession>B3PWV8</accession>
<dbReference type="KEGG" id="rec:RHECIAT_CH0001786"/>
<proteinExistence type="predicted"/>
<dbReference type="EMBL" id="CP001074">
    <property type="protein sequence ID" value="ACE90756.1"/>
    <property type="molecule type" value="Genomic_DNA"/>
</dbReference>
<protein>
    <submittedName>
        <fullName evidence="1">Uncharacterized protein</fullName>
    </submittedName>
</protein>
<evidence type="ECO:0000313" key="2">
    <source>
        <dbReference type="Proteomes" id="UP000008817"/>
    </source>
</evidence>
<gene>
    <name evidence="1" type="ordered locus">RHECIAT_CH0001786</name>
</gene>
<dbReference type="Proteomes" id="UP000008817">
    <property type="component" value="Chromosome"/>
</dbReference>
<name>B3PWV8_RHIE6</name>
<sequence length="75" mass="7856">MARKGDKVEATAVAIIESAPRLRPVRSAMFASASRTAAAIIFSPCFEISATRLYAISIFSPLAANGFPIAAGSRL</sequence>
<dbReference type="AlphaFoldDB" id="B3PWV8"/>